<keyword evidence="3" id="KW-0433">Leucine-rich repeat</keyword>
<dbReference type="InterPro" id="IPR001245">
    <property type="entry name" value="Ser-Thr/Tyr_kinase_cat_dom"/>
</dbReference>
<evidence type="ECO:0000256" key="5">
    <source>
        <dbReference type="ARBA" id="ARBA00022737"/>
    </source>
</evidence>
<feature type="compositionally biased region" description="Polar residues" evidence="12">
    <location>
        <begin position="850"/>
        <end position="864"/>
    </location>
</feature>
<dbReference type="InterPro" id="IPR011641">
    <property type="entry name" value="Tyr-kin_ephrin_A/B_rcpt-like"/>
</dbReference>
<organism evidence="15 16">
    <name type="scientific">Crassostrea virginica</name>
    <name type="common">Eastern oyster</name>
    <dbReference type="NCBI Taxonomy" id="6565"/>
    <lineage>
        <taxon>Eukaryota</taxon>
        <taxon>Metazoa</taxon>
        <taxon>Spiralia</taxon>
        <taxon>Lophotrochozoa</taxon>
        <taxon>Mollusca</taxon>
        <taxon>Bivalvia</taxon>
        <taxon>Autobranchia</taxon>
        <taxon>Pteriomorphia</taxon>
        <taxon>Ostreida</taxon>
        <taxon>Ostreoidea</taxon>
        <taxon>Ostreidae</taxon>
        <taxon>Crassostrea</taxon>
    </lineage>
</organism>
<dbReference type="RefSeq" id="XP_022300947.1">
    <property type="nucleotide sequence ID" value="XM_022445239.1"/>
</dbReference>
<dbReference type="GO" id="GO:0005524">
    <property type="term" value="F:ATP binding"/>
    <property type="evidence" value="ECO:0007669"/>
    <property type="project" value="UniProtKB-UniRule"/>
</dbReference>
<keyword evidence="13" id="KW-0812">Transmembrane</keyword>
<dbReference type="Proteomes" id="UP000694844">
    <property type="component" value="Chromosome 8"/>
</dbReference>
<proteinExistence type="predicted"/>
<gene>
    <name evidence="16" type="primary">LOC111109155</name>
</gene>
<dbReference type="Gene3D" id="3.30.200.20">
    <property type="entry name" value="Phosphorylase Kinase, domain 1"/>
    <property type="match status" value="1"/>
</dbReference>
<evidence type="ECO:0000313" key="16">
    <source>
        <dbReference type="RefSeq" id="XP_022300947.1"/>
    </source>
</evidence>
<dbReference type="InterPro" id="IPR001611">
    <property type="entry name" value="Leu-rich_rpt"/>
</dbReference>
<dbReference type="GO" id="GO:0004714">
    <property type="term" value="F:transmembrane receptor protein tyrosine kinase activity"/>
    <property type="evidence" value="ECO:0007669"/>
    <property type="project" value="UniProtKB-EC"/>
</dbReference>
<dbReference type="CDD" id="cd00192">
    <property type="entry name" value="PTKc"/>
    <property type="match status" value="1"/>
</dbReference>
<dbReference type="InterPro" id="IPR008266">
    <property type="entry name" value="Tyr_kinase_AS"/>
</dbReference>
<keyword evidence="2" id="KW-0597">Phosphoprotein</keyword>
<feature type="compositionally biased region" description="Basic and acidic residues" evidence="12">
    <location>
        <begin position="824"/>
        <end position="845"/>
    </location>
</feature>
<evidence type="ECO:0000313" key="15">
    <source>
        <dbReference type="Proteomes" id="UP000694844"/>
    </source>
</evidence>
<keyword evidence="6 11" id="KW-0547">Nucleotide-binding</keyword>
<keyword evidence="5" id="KW-0677">Repeat</keyword>
<dbReference type="PROSITE" id="PS00107">
    <property type="entry name" value="PROTEIN_KINASE_ATP"/>
    <property type="match status" value="1"/>
</dbReference>
<dbReference type="Pfam" id="PF07714">
    <property type="entry name" value="PK_Tyr_Ser-Thr"/>
    <property type="match status" value="1"/>
</dbReference>
<dbReference type="InterPro" id="IPR003591">
    <property type="entry name" value="Leu-rich_rpt_typical-subtyp"/>
</dbReference>
<dbReference type="PANTHER" id="PTHR24416:SF622">
    <property type="entry name" value="PROTEIN KINASE DOMAIN-CONTAINING PROTEIN"/>
    <property type="match status" value="1"/>
</dbReference>
<comment type="subcellular location">
    <subcellularLocation>
        <location evidence="1">Membrane</location>
        <topology evidence="1">Single-pass membrane protein</topology>
    </subcellularLocation>
</comment>
<dbReference type="Gene3D" id="1.10.510.10">
    <property type="entry name" value="Transferase(Phosphotransferase) domain 1"/>
    <property type="match status" value="1"/>
</dbReference>
<evidence type="ECO:0000256" key="4">
    <source>
        <dbReference type="ARBA" id="ARBA00022679"/>
    </source>
</evidence>
<dbReference type="GO" id="GO:0007169">
    <property type="term" value="P:cell surface receptor protein tyrosine kinase signaling pathway"/>
    <property type="evidence" value="ECO:0007669"/>
    <property type="project" value="TreeGrafter"/>
</dbReference>
<evidence type="ECO:0000256" key="6">
    <source>
        <dbReference type="ARBA" id="ARBA00022741"/>
    </source>
</evidence>
<evidence type="ECO:0000256" key="10">
    <source>
        <dbReference type="ARBA" id="ARBA00051243"/>
    </source>
</evidence>
<dbReference type="GeneID" id="111109155"/>
<dbReference type="PROSITE" id="PS51450">
    <property type="entry name" value="LRR"/>
    <property type="match status" value="4"/>
</dbReference>
<dbReference type="SUPFAM" id="SSF52058">
    <property type="entry name" value="L domain-like"/>
    <property type="match status" value="1"/>
</dbReference>
<accession>A0A8B8BBY9</accession>
<reference evidence="16" key="1">
    <citation type="submission" date="2025-08" db="UniProtKB">
        <authorList>
            <consortium name="RefSeq"/>
        </authorList>
    </citation>
    <scope>IDENTIFICATION</scope>
    <source>
        <tissue evidence="16">Whole sample</tissue>
    </source>
</reference>
<dbReference type="InterPro" id="IPR032675">
    <property type="entry name" value="LRR_dom_sf"/>
</dbReference>
<dbReference type="PROSITE" id="PS50011">
    <property type="entry name" value="PROTEIN_KINASE_DOM"/>
    <property type="match status" value="1"/>
</dbReference>
<dbReference type="Gene3D" id="3.80.10.10">
    <property type="entry name" value="Ribonuclease Inhibitor"/>
    <property type="match status" value="2"/>
</dbReference>
<evidence type="ECO:0000256" key="12">
    <source>
        <dbReference type="SAM" id="MobiDB-lite"/>
    </source>
</evidence>
<dbReference type="AlphaFoldDB" id="A0A8B8BBY9"/>
<evidence type="ECO:0000256" key="2">
    <source>
        <dbReference type="ARBA" id="ARBA00022553"/>
    </source>
</evidence>
<evidence type="ECO:0000256" key="9">
    <source>
        <dbReference type="ARBA" id="ARBA00023137"/>
    </source>
</evidence>
<feature type="binding site" evidence="11">
    <location>
        <position position="534"/>
    </location>
    <ligand>
        <name>ATP</name>
        <dbReference type="ChEBI" id="CHEBI:30616"/>
    </ligand>
</feature>
<dbReference type="KEGG" id="cvn:111109155"/>
<keyword evidence="9" id="KW-0829">Tyrosine-protein kinase</keyword>
<dbReference type="Pfam" id="PF13855">
    <property type="entry name" value="LRR_8"/>
    <property type="match status" value="1"/>
</dbReference>
<sequence>MTNVSLEHVYQVEGYFPKLHDLSLQNCSVQDIHTALHPFLVTNKNNIYSVSVNYNDVTDVQGNAFQSLVTLQTLDLCHNKISSIDRNAFINSSNLWMLKLCSNRLEKLDQFVFSTNAKITSLYLQNNAFQDIPIASLINLQNLQLLDLSSNYINKVPSLKIFSRLKFLYLSNNRITTVESNAFDELHHLSVLLLSGNKITSLPEDMAVLFNLMDFTRITLNENPLACTCTNRWLITWLQKKCSVYNNAKGCTLTCSENKTNFLITEFEINRLTCGCFSQCFCQHETLCTVNCYNSNKQVQTLECLSCPAGSSPLFDGSSTCVCHPGYSDQKDEGVCEKCPRGTFKSLIGDKGCTPCPEYSTSEAGSTTVDQCECQHGEFQIFSEQSRKCQRFENEELMRFDMEPTATFTPMKHDQVTPYKNSPDKPDSMVYGIVGTVLTLVIIGVGLALLKWKQIQKSNHGITQRLMCQESHQNEERHGSLVYSTKLENYYKGLEVASSQLRIGKMIGRGAFGRVYEGYLQYTKDKDIRKVAVKRLKEDANSEEKDALQMELDQMMYVGKHPNIIELIGVCSMKGTLMLVLEFASNGDLLSYLRQCSALPDIQLNAPRFGNDSTAMEIFRKLTMYAWHVAKGMCHLEKLKCIHRDLAARNVLLTADPIAKISDFGLSRDVYESAYYFKVSKGRLPFKWMSPEALLMGQYSIKSDVWSFGILLWEVVTLGGNPYAGIPVECLCEMYSNNYRLPKPASCPNYLYKLMLECWGELTNERPSFNEVEARLDAILQQVANRDYTNLMETDELPESHSVIDCATESKGSNTTSTEYDTDSSDRTFHETSDSDSSKEPDQKSDLLNYHQQRNHQPQRTTKNYAKEDCSPLSSPRGKETLCPLVKSLSSMELQNLSNYKVHMLSNPIYGSTRKAKETE</sequence>
<dbReference type="InterPro" id="IPR011009">
    <property type="entry name" value="Kinase-like_dom_sf"/>
</dbReference>
<dbReference type="InterPro" id="IPR017441">
    <property type="entry name" value="Protein_kinase_ATP_BS"/>
</dbReference>
<evidence type="ECO:0000259" key="14">
    <source>
        <dbReference type="PROSITE" id="PS50011"/>
    </source>
</evidence>
<evidence type="ECO:0000256" key="1">
    <source>
        <dbReference type="ARBA" id="ARBA00004167"/>
    </source>
</evidence>
<name>A0A8B8BBY9_CRAVI</name>
<keyword evidence="8 11" id="KW-0067">ATP-binding</keyword>
<evidence type="ECO:0000256" key="3">
    <source>
        <dbReference type="ARBA" id="ARBA00022614"/>
    </source>
</evidence>
<feature type="region of interest" description="Disordered" evidence="12">
    <location>
        <begin position="806"/>
        <end position="879"/>
    </location>
</feature>
<feature type="domain" description="Protein kinase" evidence="14">
    <location>
        <begin position="501"/>
        <end position="780"/>
    </location>
</feature>
<evidence type="ECO:0000256" key="8">
    <source>
        <dbReference type="ARBA" id="ARBA00022840"/>
    </source>
</evidence>
<dbReference type="SMART" id="SM01411">
    <property type="entry name" value="Ephrin_rec_like"/>
    <property type="match status" value="2"/>
</dbReference>
<dbReference type="SUPFAM" id="SSF56112">
    <property type="entry name" value="Protein kinase-like (PK-like)"/>
    <property type="match status" value="1"/>
</dbReference>
<feature type="transmembrane region" description="Helical" evidence="13">
    <location>
        <begin position="429"/>
        <end position="450"/>
    </location>
</feature>
<dbReference type="Pfam" id="PF07699">
    <property type="entry name" value="Ephrin_rec_like"/>
    <property type="match status" value="1"/>
</dbReference>
<keyword evidence="7" id="KW-0418">Kinase</keyword>
<keyword evidence="13" id="KW-1133">Transmembrane helix</keyword>
<dbReference type="PRINTS" id="PR00109">
    <property type="entry name" value="TYRKINASE"/>
</dbReference>
<dbReference type="PROSITE" id="PS00109">
    <property type="entry name" value="PROTEIN_KINASE_TYR"/>
    <property type="match status" value="1"/>
</dbReference>
<dbReference type="Pfam" id="PF14580">
    <property type="entry name" value="LRR_9"/>
    <property type="match status" value="1"/>
</dbReference>
<dbReference type="GO" id="GO:0005886">
    <property type="term" value="C:plasma membrane"/>
    <property type="evidence" value="ECO:0007669"/>
    <property type="project" value="TreeGrafter"/>
</dbReference>
<protein>
    <submittedName>
        <fullName evidence="16">Receptor tyrosine-protein kinase erbB-4-like</fullName>
    </submittedName>
</protein>
<dbReference type="OrthoDB" id="5984265at2759"/>
<evidence type="ECO:0000256" key="7">
    <source>
        <dbReference type="ARBA" id="ARBA00022777"/>
    </source>
</evidence>
<dbReference type="PANTHER" id="PTHR24416">
    <property type="entry name" value="TYROSINE-PROTEIN KINASE RECEPTOR"/>
    <property type="match status" value="1"/>
</dbReference>
<keyword evidence="15" id="KW-1185">Reference proteome</keyword>
<keyword evidence="4" id="KW-0808">Transferase</keyword>
<comment type="catalytic activity">
    <reaction evidence="10">
        <text>L-tyrosyl-[protein] + ATP = O-phospho-L-tyrosyl-[protein] + ADP + H(+)</text>
        <dbReference type="Rhea" id="RHEA:10596"/>
        <dbReference type="Rhea" id="RHEA-COMP:10136"/>
        <dbReference type="Rhea" id="RHEA-COMP:20101"/>
        <dbReference type="ChEBI" id="CHEBI:15378"/>
        <dbReference type="ChEBI" id="CHEBI:30616"/>
        <dbReference type="ChEBI" id="CHEBI:46858"/>
        <dbReference type="ChEBI" id="CHEBI:61978"/>
        <dbReference type="ChEBI" id="CHEBI:456216"/>
        <dbReference type="EC" id="2.7.10.1"/>
    </reaction>
</comment>
<dbReference type="GO" id="GO:0043235">
    <property type="term" value="C:receptor complex"/>
    <property type="evidence" value="ECO:0007669"/>
    <property type="project" value="TreeGrafter"/>
</dbReference>
<dbReference type="InterPro" id="IPR050122">
    <property type="entry name" value="RTK"/>
</dbReference>
<dbReference type="InterPro" id="IPR000719">
    <property type="entry name" value="Prot_kinase_dom"/>
</dbReference>
<dbReference type="InterPro" id="IPR020635">
    <property type="entry name" value="Tyr_kinase_cat_dom"/>
</dbReference>
<dbReference type="SMART" id="SM00219">
    <property type="entry name" value="TyrKc"/>
    <property type="match status" value="1"/>
</dbReference>
<dbReference type="Gene3D" id="2.10.50.10">
    <property type="entry name" value="Tumor Necrosis Factor Receptor, subunit A, domain 2"/>
    <property type="match status" value="1"/>
</dbReference>
<evidence type="ECO:0000256" key="11">
    <source>
        <dbReference type="PROSITE-ProRule" id="PRU10141"/>
    </source>
</evidence>
<dbReference type="FunFam" id="1.10.510.10:FF:000554">
    <property type="entry name" value="Predicted protein"/>
    <property type="match status" value="1"/>
</dbReference>
<evidence type="ECO:0000256" key="13">
    <source>
        <dbReference type="SAM" id="Phobius"/>
    </source>
</evidence>
<dbReference type="SMART" id="SM00369">
    <property type="entry name" value="LRR_TYP"/>
    <property type="match status" value="5"/>
</dbReference>
<keyword evidence="13" id="KW-0472">Membrane</keyword>